<evidence type="ECO:0000313" key="1">
    <source>
        <dbReference type="EMBL" id="EFQ79381.1"/>
    </source>
</evidence>
<dbReference type="Proteomes" id="UP000003020">
    <property type="component" value="Unassembled WGS sequence"/>
</dbReference>
<protein>
    <submittedName>
        <fullName evidence="1">Uncharacterized protein</fullName>
    </submittedName>
</protein>
<keyword evidence="2" id="KW-1185">Reference proteome</keyword>
<dbReference type="EMBL" id="ABYQ02000015">
    <property type="protein sequence ID" value="EFQ79381.1"/>
    <property type="molecule type" value="Genomic_DNA"/>
</dbReference>
<evidence type="ECO:0000313" key="2">
    <source>
        <dbReference type="Proteomes" id="UP000003020"/>
    </source>
</evidence>
<gene>
    <name evidence="1" type="ORF">HMPREF0305_12395</name>
</gene>
<dbReference type="AlphaFoldDB" id="E2S793"/>
<dbReference type="HOGENOM" id="CLU_2933610_0_0_11"/>
<sequence>MATYATLSDAIHYEIITPVGERAHHFNINAIAERLIYWHHDINAHGNTNLNRSGFRVRTNVDFWKLVQANAL</sequence>
<reference evidence="1 2" key="1">
    <citation type="submission" date="2010-08" db="EMBL/GenBank/DDBJ databases">
        <authorList>
            <person name="Muzny D."/>
            <person name="Qin X."/>
            <person name="Buhay C."/>
            <person name="Dugan-Rocha S."/>
            <person name="Ding Y."/>
            <person name="Chen G."/>
            <person name="Hawes A."/>
            <person name="Holder M."/>
            <person name="Jhangiani S."/>
            <person name="Johnson A."/>
            <person name="Khan Z."/>
            <person name="Li Z."/>
            <person name="Liu W."/>
            <person name="Liu X."/>
            <person name="Perez L."/>
            <person name="Shen H."/>
            <person name="Wang Q."/>
            <person name="Watt J."/>
            <person name="Xi L."/>
            <person name="Xin Y."/>
            <person name="Zhou J."/>
            <person name="Deng J."/>
            <person name="Jiang H."/>
            <person name="Liu Y."/>
            <person name="Qu J."/>
            <person name="Song X.-Z."/>
            <person name="Zhang L."/>
            <person name="Villasana D."/>
            <person name="Johnson A."/>
            <person name="Liu J."/>
            <person name="Liyanage D."/>
            <person name="Lorensuhewa L."/>
            <person name="Robinson T."/>
            <person name="Song A."/>
            <person name="Song B.-B."/>
            <person name="Dinh H."/>
            <person name="Thornton R."/>
            <person name="Coyle M."/>
            <person name="Francisco L."/>
            <person name="Jackson L."/>
            <person name="Javaid M."/>
            <person name="Korchina V."/>
            <person name="Kovar C."/>
            <person name="Mata R."/>
            <person name="Mathew T."/>
            <person name="Ngo R."/>
            <person name="Nguyen L."/>
            <person name="Nguyen N."/>
            <person name="Okwuonu G."/>
            <person name="Ongeri F."/>
            <person name="Pham C."/>
            <person name="Simmons D."/>
            <person name="Wilczek-Boney K."/>
            <person name="Hale W."/>
            <person name="Jakkamsetti A."/>
            <person name="Pham P."/>
            <person name="Ruth R."/>
            <person name="San Lucas F."/>
            <person name="Warren J."/>
            <person name="Zhang J."/>
            <person name="Zhao Z."/>
            <person name="Zhou C."/>
            <person name="Zhu D."/>
            <person name="Lee S."/>
            <person name="Bess C."/>
            <person name="Blankenburg K."/>
            <person name="Forbes L."/>
            <person name="Fu Q."/>
            <person name="Gubbala S."/>
            <person name="Hirani K."/>
            <person name="Jayaseelan J.C."/>
            <person name="Lara F."/>
            <person name="Munidasa M."/>
            <person name="Palculict T."/>
            <person name="Patil S."/>
            <person name="Pu L.-L."/>
            <person name="Saada N."/>
            <person name="Tang L."/>
            <person name="Weissenberger G."/>
            <person name="Zhu Y."/>
            <person name="Hemphill L."/>
            <person name="Shang Y."/>
            <person name="Youmans B."/>
            <person name="Ayvaz T."/>
            <person name="Ross M."/>
            <person name="Santibanez J."/>
            <person name="Aqrawi P."/>
            <person name="Gross S."/>
            <person name="Joshi V."/>
            <person name="Fowler G."/>
            <person name="Nazareth L."/>
            <person name="Reid J."/>
            <person name="Worley K."/>
            <person name="Petrosino J."/>
            <person name="Highlander S."/>
            <person name="Gibbs R."/>
        </authorList>
    </citation>
    <scope>NUCLEOTIDE SEQUENCE [LARGE SCALE GENOMIC DNA]</scope>
    <source>
        <strain evidence="1 2">ATCC 33035</strain>
    </source>
</reference>
<dbReference type="OrthoDB" id="4426715at2"/>
<name>E2S793_9CORY</name>
<organism evidence="1 2">
    <name type="scientific">Corynebacterium pseudogenitalium ATCC 33035</name>
    <dbReference type="NCBI Taxonomy" id="525264"/>
    <lineage>
        <taxon>Bacteria</taxon>
        <taxon>Bacillati</taxon>
        <taxon>Actinomycetota</taxon>
        <taxon>Actinomycetes</taxon>
        <taxon>Mycobacteriales</taxon>
        <taxon>Corynebacteriaceae</taxon>
        <taxon>Corynebacterium</taxon>
    </lineage>
</organism>
<comment type="caution">
    <text evidence="1">The sequence shown here is derived from an EMBL/GenBank/DDBJ whole genome shotgun (WGS) entry which is preliminary data.</text>
</comment>
<accession>E2S793</accession>
<dbReference type="RefSeq" id="WP_005326141.1">
    <property type="nucleotide sequence ID" value="NZ_GL542881.1"/>
</dbReference>
<proteinExistence type="predicted"/>